<evidence type="ECO:0000256" key="1">
    <source>
        <dbReference type="ARBA" id="ARBA00001974"/>
    </source>
</evidence>
<evidence type="ECO:0000256" key="4">
    <source>
        <dbReference type="ARBA" id="ARBA00023002"/>
    </source>
</evidence>
<name>D1CBN8_THET1</name>
<dbReference type="InterPro" id="IPR036188">
    <property type="entry name" value="FAD/NAD-bd_sf"/>
</dbReference>
<evidence type="ECO:0000256" key="2">
    <source>
        <dbReference type="ARBA" id="ARBA00022630"/>
    </source>
</evidence>
<dbReference type="InterPro" id="IPR016156">
    <property type="entry name" value="FAD/NAD-linked_Rdtase_dimer_sf"/>
</dbReference>
<dbReference type="STRING" id="525904.Tter_1295"/>
<dbReference type="AlphaFoldDB" id="D1CBN8"/>
<dbReference type="Pfam" id="PF14759">
    <property type="entry name" value="Reductase_C"/>
    <property type="match status" value="1"/>
</dbReference>
<sequence>MKRILIVGASLAGGRAVEALRQEGFDGEIILVGEEAYRPYERPPLSKAFMRSEVSEDSLYLQSDQFYDDNEVKLILGKRAVELHPRERMLVLNDGNRITYDSVLLCTGATPKKLEVPGNDLEGIFYLRSLDDAGCIRSEAGKAQRVVLVGSGFIVCELAASFIQMGLEVIIVGLQSALMKKAFGQDIGATFTEVHRSHGVQIHLEEHVTGFRGAGKVEQVITSSGKKLDCDFVVVGIGVTPACSWLASSGVKMSDGVLIDDYCRASVPGVFAAGDVARWFYPRVEKFVRVEHYDNAQNQGVAAARSILGKGESYSPVLFFWSDQYDLHIQYVGYAEDYQQIVLRGDKTSTSWCAFYISGDRLVATLAVNRPRELSVSRRIISRGIPVDPKQLADEQFELRSLLGSK</sequence>
<keyword evidence="4" id="KW-0560">Oxidoreductase</keyword>
<dbReference type="Gene3D" id="3.50.50.60">
    <property type="entry name" value="FAD/NAD(P)-binding domain"/>
    <property type="match status" value="2"/>
</dbReference>
<dbReference type="PANTHER" id="PTHR43557:SF2">
    <property type="entry name" value="RIESKE DOMAIN-CONTAINING PROTEIN-RELATED"/>
    <property type="match status" value="1"/>
</dbReference>
<dbReference type="GO" id="GO:0016651">
    <property type="term" value="F:oxidoreductase activity, acting on NAD(P)H"/>
    <property type="evidence" value="ECO:0007669"/>
    <property type="project" value="TreeGrafter"/>
</dbReference>
<comment type="cofactor">
    <cofactor evidence="1">
        <name>FAD</name>
        <dbReference type="ChEBI" id="CHEBI:57692"/>
    </cofactor>
</comment>
<evidence type="ECO:0000313" key="7">
    <source>
        <dbReference type="EMBL" id="ACZ42203.1"/>
    </source>
</evidence>
<proteinExistence type="predicted"/>
<dbReference type="SUPFAM" id="SSF51905">
    <property type="entry name" value="FAD/NAD(P)-binding domain"/>
    <property type="match status" value="1"/>
</dbReference>
<accession>D1CBN8</accession>
<dbReference type="HOGENOM" id="CLU_003291_4_0_0"/>
<feature type="domain" description="FAD/NAD(P)-binding" evidence="5">
    <location>
        <begin position="3"/>
        <end position="300"/>
    </location>
</feature>
<protein>
    <submittedName>
        <fullName evidence="7">FAD-dependent pyridine nucleotide-disulphide oxidoreductase</fullName>
    </submittedName>
</protein>
<dbReference type="InterPro" id="IPR023753">
    <property type="entry name" value="FAD/NAD-binding_dom"/>
</dbReference>
<dbReference type="PANTHER" id="PTHR43557">
    <property type="entry name" value="APOPTOSIS-INDUCING FACTOR 1"/>
    <property type="match status" value="1"/>
</dbReference>
<dbReference type="KEGG" id="ttr:Tter_1295"/>
<evidence type="ECO:0000256" key="3">
    <source>
        <dbReference type="ARBA" id="ARBA00022827"/>
    </source>
</evidence>
<feature type="domain" description="Reductase C-terminal" evidence="6">
    <location>
        <begin position="319"/>
        <end position="403"/>
    </location>
</feature>
<dbReference type="Pfam" id="PF07992">
    <property type="entry name" value="Pyr_redox_2"/>
    <property type="match status" value="1"/>
</dbReference>
<dbReference type="SUPFAM" id="SSF55424">
    <property type="entry name" value="FAD/NAD-linked reductases, dimerisation (C-terminal) domain"/>
    <property type="match status" value="1"/>
</dbReference>
<keyword evidence="8" id="KW-1185">Reference proteome</keyword>
<dbReference type="Proteomes" id="UP000000323">
    <property type="component" value="Chromosome 1"/>
</dbReference>
<gene>
    <name evidence="7" type="ordered locus">Tter_1295</name>
</gene>
<dbReference type="InterPro" id="IPR028202">
    <property type="entry name" value="Reductase_C"/>
</dbReference>
<dbReference type="RefSeq" id="WP_012875238.1">
    <property type="nucleotide sequence ID" value="NC_013525.1"/>
</dbReference>
<dbReference type="GO" id="GO:0005737">
    <property type="term" value="C:cytoplasm"/>
    <property type="evidence" value="ECO:0007669"/>
    <property type="project" value="TreeGrafter"/>
</dbReference>
<reference evidence="8" key="1">
    <citation type="journal article" date="2010" name="Stand. Genomic Sci.">
        <title>Complete genome sequence of 'Thermobaculum terrenum' type strain (YNP1).</title>
        <authorList>
            <person name="Kiss H."/>
            <person name="Cleland D."/>
            <person name="Lapidus A."/>
            <person name="Lucas S."/>
            <person name="Glavina Del Rio T."/>
            <person name="Nolan M."/>
            <person name="Tice H."/>
            <person name="Han C."/>
            <person name="Goodwin L."/>
            <person name="Pitluck S."/>
            <person name="Liolios K."/>
            <person name="Ivanova N."/>
            <person name="Mavromatis K."/>
            <person name="Ovchinnikova G."/>
            <person name="Pati A."/>
            <person name="Chen A."/>
            <person name="Palaniappan K."/>
            <person name="Land M."/>
            <person name="Hauser L."/>
            <person name="Chang Y."/>
            <person name="Jeffries C."/>
            <person name="Lu M."/>
            <person name="Brettin T."/>
            <person name="Detter J."/>
            <person name="Goker M."/>
            <person name="Tindall B."/>
            <person name="Beck B."/>
            <person name="McDermott T."/>
            <person name="Woyke T."/>
            <person name="Bristow J."/>
            <person name="Eisen J."/>
            <person name="Markowitz V."/>
            <person name="Hugenholtz P."/>
            <person name="Kyrpides N."/>
            <person name="Klenk H."/>
            <person name="Cheng J."/>
        </authorList>
    </citation>
    <scope>NUCLEOTIDE SEQUENCE [LARGE SCALE GENOMIC DNA]</scope>
    <source>
        <strain evidence="8">ATCC BAA-798 / YNP1</strain>
    </source>
</reference>
<evidence type="ECO:0000313" key="8">
    <source>
        <dbReference type="Proteomes" id="UP000000323"/>
    </source>
</evidence>
<dbReference type="eggNOG" id="COG0446">
    <property type="taxonomic scope" value="Bacteria"/>
</dbReference>
<dbReference type="PRINTS" id="PR00368">
    <property type="entry name" value="FADPNR"/>
</dbReference>
<dbReference type="EMBL" id="CP001825">
    <property type="protein sequence ID" value="ACZ42203.1"/>
    <property type="molecule type" value="Genomic_DNA"/>
</dbReference>
<keyword evidence="2" id="KW-0285">Flavoprotein</keyword>
<dbReference type="Gene3D" id="3.30.390.30">
    <property type="match status" value="1"/>
</dbReference>
<keyword evidence="3" id="KW-0274">FAD</keyword>
<dbReference type="OrthoDB" id="9792592at2"/>
<dbReference type="PRINTS" id="PR00411">
    <property type="entry name" value="PNDRDTASEI"/>
</dbReference>
<evidence type="ECO:0000259" key="6">
    <source>
        <dbReference type="Pfam" id="PF14759"/>
    </source>
</evidence>
<dbReference type="InterPro" id="IPR050446">
    <property type="entry name" value="FAD-oxidoreductase/Apoptosis"/>
</dbReference>
<evidence type="ECO:0000259" key="5">
    <source>
        <dbReference type="Pfam" id="PF07992"/>
    </source>
</evidence>
<organism evidence="7 8">
    <name type="scientific">Thermobaculum terrenum (strain ATCC BAA-798 / CCMEE 7001 / YNP1)</name>
    <dbReference type="NCBI Taxonomy" id="525904"/>
    <lineage>
        <taxon>Bacteria</taxon>
        <taxon>Bacillati</taxon>
        <taxon>Chloroflexota</taxon>
        <taxon>Chloroflexia</taxon>
        <taxon>Candidatus Thermobaculales</taxon>
        <taxon>Candidatus Thermobaculaceae</taxon>
        <taxon>Thermobaculum</taxon>
    </lineage>
</organism>